<feature type="domain" description="Glycoside hydrolase family 9" evidence="10">
    <location>
        <begin position="30"/>
        <end position="444"/>
    </location>
</feature>
<evidence type="ECO:0000313" key="12">
    <source>
        <dbReference type="Proteomes" id="UP000316621"/>
    </source>
</evidence>
<dbReference type="PANTHER" id="PTHR22298">
    <property type="entry name" value="ENDO-1,4-BETA-GLUCANASE"/>
    <property type="match status" value="1"/>
</dbReference>
<dbReference type="Proteomes" id="UP000316621">
    <property type="component" value="Chromosome 3"/>
</dbReference>
<evidence type="ECO:0000256" key="8">
    <source>
        <dbReference type="ARBA" id="ARBA00023326"/>
    </source>
</evidence>
<feature type="signal peptide" evidence="9">
    <location>
        <begin position="1"/>
        <end position="27"/>
    </location>
</feature>
<protein>
    <recommendedName>
        <fullName evidence="3">cellulase</fullName>
        <ecNumber evidence="3">3.2.1.4</ecNumber>
    </recommendedName>
</protein>
<evidence type="ECO:0000256" key="3">
    <source>
        <dbReference type="ARBA" id="ARBA00012601"/>
    </source>
</evidence>
<reference evidence="11 12" key="1">
    <citation type="journal article" date="2018" name="Science">
        <title>The opium poppy genome and morphinan production.</title>
        <authorList>
            <person name="Guo L."/>
            <person name="Winzer T."/>
            <person name="Yang X."/>
            <person name="Li Y."/>
            <person name="Ning Z."/>
            <person name="He Z."/>
            <person name="Teodor R."/>
            <person name="Lu Y."/>
            <person name="Bowser T.A."/>
            <person name="Graham I.A."/>
            <person name="Ye K."/>
        </authorList>
    </citation>
    <scope>NUCLEOTIDE SEQUENCE [LARGE SCALE GENOMIC DNA]</scope>
    <source>
        <strain evidence="12">cv. HN1</strain>
        <tissue evidence="11">Leaves</tissue>
    </source>
</reference>
<evidence type="ECO:0000256" key="4">
    <source>
        <dbReference type="ARBA" id="ARBA00022801"/>
    </source>
</evidence>
<keyword evidence="5" id="KW-0136">Cellulose degradation</keyword>
<organism evidence="11 12">
    <name type="scientific">Papaver somniferum</name>
    <name type="common">Opium poppy</name>
    <dbReference type="NCBI Taxonomy" id="3469"/>
    <lineage>
        <taxon>Eukaryota</taxon>
        <taxon>Viridiplantae</taxon>
        <taxon>Streptophyta</taxon>
        <taxon>Embryophyta</taxon>
        <taxon>Tracheophyta</taxon>
        <taxon>Spermatophyta</taxon>
        <taxon>Magnoliopsida</taxon>
        <taxon>Ranunculales</taxon>
        <taxon>Papaveraceae</taxon>
        <taxon>Papaveroideae</taxon>
        <taxon>Papaver</taxon>
    </lineage>
</organism>
<dbReference type="Gene3D" id="1.50.10.10">
    <property type="match status" value="1"/>
</dbReference>
<keyword evidence="7" id="KW-0326">Glycosidase</keyword>
<name>A0A4Y7J147_PAPSO</name>
<evidence type="ECO:0000256" key="6">
    <source>
        <dbReference type="ARBA" id="ARBA00023277"/>
    </source>
</evidence>
<dbReference type="STRING" id="3469.A0A4Y7J147"/>
<proteinExistence type="inferred from homology"/>
<sequence>MDTTKCQHLFILVCFIYFLLFVQRVASVDYKDALTKSLLYFEAQRSGILPPNQRVTWRDNSALEDGQQAQVDLVGGYYDAGDNVKFGFPMAFTITMLSWSVVDFGKYLSAQDELTHALEAIKWGTDYLIKASPYDGILYGEVGEGSTDHVCWERPEDMTTPRTTYSIDAAHPGSDLAGETAAALAAASIAFNRSDHTYAATLLLHAKQLRDFAHDHKGHYQDSIVVAKDYYPSKFYTDELLWADIWLYYATFDEKYLNIFHENDDRDSPREFSWDQKDAGVQIMVNKLFYAGGLDYESETWPTYVDNAKQFICNCIQKGPENFQLTDSGGLLYFNEWNSLNYVTASLFLVLDYAEFIDAGLQCGDTLVNSGDLHNFVQLQDNITKVSCEQGFHAWYNKTEPNPNILYGAVVGGPNKGDRYTDSRANYKQNEPSTITVAPFVGILARLAQ</sequence>
<dbReference type="InterPro" id="IPR012341">
    <property type="entry name" value="6hp_glycosidase-like_sf"/>
</dbReference>
<evidence type="ECO:0000256" key="7">
    <source>
        <dbReference type="ARBA" id="ARBA00023295"/>
    </source>
</evidence>
<dbReference type="AlphaFoldDB" id="A0A4Y7J147"/>
<feature type="chain" id="PRO_5021336133" description="cellulase" evidence="9">
    <location>
        <begin position="28"/>
        <end position="449"/>
    </location>
</feature>
<dbReference type="InterPro" id="IPR008928">
    <property type="entry name" value="6-hairpin_glycosidase_sf"/>
</dbReference>
<dbReference type="OMA" id="HENDDRD"/>
<comment type="catalytic activity">
    <reaction evidence="1">
        <text>Endohydrolysis of (1-&gt;4)-beta-D-glucosidic linkages in cellulose, lichenin and cereal beta-D-glucans.</text>
        <dbReference type="EC" id="3.2.1.4"/>
    </reaction>
</comment>
<dbReference type="GO" id="GO:0008810">
    <property type="term" value="F:cellulase activity"/>
    <property type="evidence" value="ECO:0007669"/>
    <property type="project" value="UniProtKB-EC"/>
</dbReference>
<keyword evidence="9" id="KW-0732">Signal</keyword>
<dbReference type="GO" id="GO:0030245">
    <property type="term" value="P:cellulose catabolic process"/>
    <property type="evidence" value="ECO:0007669"/>
    <property type="project" value="UniProtKB-KW"/>
</dbReference>
<dbReference type="Gramene" id="RZC53478">
    <property type="protein sequence ID" value="RZC53478"/>
    <property type="gene ID" value="C5167_012317"/>
</dbReference>
<keyword evidence="12" id="KW-1185">Reference proteome</keyword>
<evidence type="ECO:0000313" key="11">
    <source>
        <dbReference type="EMBL" id="RZC53478.1"/>
    </source>
</evidence>
<evidence type="ECO:0000259" key="10">
    <source>
        <dbReference type="Pfam" id="PF00759"/>
    </source>
</evidence>
<dbReference type="SUPFAM" id="SSF48208">
    <property type="entry name" value="Six-hairpin glycosidases"/>
    <property type="match status" value="1"/>
</dbReference>
<keyword evidence="4" id="KW-0378">Hydrolase</keyword>
<keyword evidence="8" id="KW-0624">Polysaccharide degradation</keyword>
<dbReference type="EC" id="3.2.1.4" evidence="3"/>
<keyword evidence="6" id="KW-0119">Carbohydrate metabolism</keyword>
<dbReference type="InterPro" id="IPR001701">
    <property type="entry name" value="Glyco_hydro_9"/>
</dbReference>
<evidence type="ECO:0000256" key="1">
    <source>
        <dbReference type="ARBA" id="ARBA00000966"/>
    </source>
</evidence>
<comment type="similarity">
    <text evidence="2">Belongs to the glycosyl hydrolase 9 (cellulase E) family.</text>
</comment>
<evidence type="ECO:0000256" key="5">
    <source>
        <dbReference type="ARBA" id="ARBA00023001"/>
    </source>
</evidence>
<evidence type="ECO:0000256" key="9">
    <source>
        <dbReference type="SAM" id="SignalP"/>
    </source>
</evidence>
<dbReference type="Pfam" id="PF00759">
    <property type="entry name" value="Glyco_hydro_9"/>
    <property type="match status" value="1"/>
</dbReference>
<evidence type="ECO:0000256" key="2">
    <source>
        <dbReference type="ARBA" id="ARBA00007072"/>
    </source>
</evidence>
<accession>A0A4Y7J147</accession>
<gene>
    <name evidence="11" type="ORF">C5167_012317</name>
</gene>
<dbReference type="EMBL" id="CM010717">
    <property type="protein sequence ID" value="RZC53478.1"/>
    <property type="molecule type" value="Genomic_DNA"/>
</dbReference>